<evidence type="ECO:0008006" key="3">
    <source>
        <dbReference type="Google" id="ProtNLM"/>
    </source>
</evidence>
<protein>
    <recommendedName>
        <fullName evidence="3">DUF4440 domain-containing protein</fullName>
    </recommendedName>
</protein>
<gene>
    <name evidence="1" type="ORF">U6A24_05670</name>
</gene>
<reference evidence="1 2" key="1">
    <citation type="journal article" date="2013" name="Int. J. Syst. Evol. Microbiol.">
        <title>Aquimarina gracilis sp. nov., isolated from the gut microflora of a mussel, Mytilus coruscus, and emended description of Aquimarina spongiae.</title>
        <authorList>
            <person name="Park S.C."/>
            <person name="Choe H.N."/>
            <person name="Baik K.S."/>
            <person name="Seong C.N."/>
        </authorList>
    </citation>
    <scope>NUCLEOTIDE SEQUENCE [LARGE SCALE GENOMIC DNA]</scope>
    <source>
        <strain evidence="1 2">PSC32</strain>
    </source>
</reference>
<dbReference type="InterPro" id="IPR032710">
    <property type="entry name" value="NTF2-like_dom_sf"/>
</dbReference>
<evidence type="ECO:0000313" key="1">
    <source>
        <dbReference type="EMBL" id="MEB3344938.1"/>
    </source>
</evidence>
<dbReference type="Proteomes" id="UP001327027">
    <property type="component" value="Unassembled WGS sequence"/>
</dbReference>
<name>A0ABU5ZSD7_9FLAO</name>
<dbReference type="RefSeq" id="WP_324179019.1">
    <property type="nucleotide sequence ID" value="NZ_BAABAW010000003.1"/>
</dbReference>
<dbReference type="SUPFAM" id="SSF54427">
    <property type="entry name" value="NTF2-like"/>
    <property type="match status" value="1"/>
</dbReference>
<sequence>MDYQRVESRYSVCEVVIYYVKVLMKSNNHMKKAMVTLIVFLIHIHLMGQNKKDNSYLKTIEGVTNKMIELISGDIGEERNWEEYRNLFLPTAQKMSLSVNKKGEERVRVMNLEEFIRNVGPLYKRDGFEEYAIGLRVDEFNGIASAFQSYYCKNLKGTYEKKGINSYQLVYSKNRWWIASTLFTAETEDNPLPEKYLSEKYKQTIKKN</sequence>
<keyword evidence="2" id="KW-1185">Reference proteome</keyword>
<organism evidence="1 2">
    <name type="scientific">Aquimarina gracilis</name>
    <dbReference type="NCBI Taxonomy" id="874422"/>
    <lineage>
        <taxon>Bacteria</taxon>
        <taxon>Pseudomonadati</taxon>
        <taxon>Bacteroidota</taxon>
        <taxon>Flavobacteriia</taxon>
        <taxon>Flavobacteriales</taxon>
        <taxon>Flavobacteriaceae</taxon>
        <taxon>Aquimarina</taxon>
    </lineage>
</organism>
<accession>A0ABU5ZSD7</accession>
<evidence type="ECO:0000313" key="2">
    <source>
        <dbReference type="Proteomes" id="UP001327027"/>
    </source>
</evidence>
<comment type="caution">
    <text evidence="1">The sequence shown here is derived from an EMBL/GenBank/DDBJ whole genome shotgun (WGS) entry which is preliminary data.</text>
</comment>
<proteinExistence type="predicted"/>
<dbReference type="EMBL" id="JAYKLX010000002">
    <property type="protein sequence ID" value="MEB3344938.1"/>
    <property type="molecule type" value="Genomic_DNA"/>
</dbReference>
<dbReference type="Gene3D" id="3.10.450.50">
    <property type="match status" value="1"/>
</dbReference>